<protein>
    <recommendedName>
        <fullName evidence="1">Integrase catalytic domain-containing protein</fullName>
    </recommendedName>
</protein>
<dbReference type="AlphaFoldDB" id="A0A8B6CI06"/>
<dbReference type="SUPFAM" id="SSF53098">
    <property type="entry name" value="Ribonuclease H-like"/>
    <property type="match status" value="1"/>
</dbReference>
<comment type="caution">
    <text evidence="2">The sequence shown here is derived from an EMBL/GenBank/DDBJ whole genome shotgun (WGS) entry which is preliminary data.</text>
</comment>
<accession>A0A8B6CI06</accession>
<gene>
    <name evidence="2" type="ORF">MGAL_10B093685</name>
</gene>
<dbReference type="InterPro" id="IPR001584">
    <property type="entry name" value="Integrase_cat-core"/>
</dbReference>
<dbReference type="GO" id="GO:0003676">
    <property type="term" value="F:nucleic acid binding"/>
    <property type="evidence" value="ECO:0007669"/>
    <property type="project" value="InterPro"/>
</dbReference>
<dbReference type="PROSITE" id="PS50994">
    <property type="entry name" value="INTEGRASE"/>
    <property type="match status" value="1"/>
</dbReference>
<dbReference type="GO" id="GO:0015074">
    <property type="term" value="P:DNA integration"/>
    <property type="evidence" value="ECO:0007669"/>
    <property type="project" value="InterPro"/>
</dbReference>
<dbReference type="InterPro" id="IPR040676">
    <property type="entry name" value="DUF5641"/>
</dbReference>
<evidence type="ECO:0000313" key="2">
    <source>
        <dbReference type="EMBL" id="VDI05043.1"/>
    </source>
</evidence>
<name>A0A8B6CI06_MYTGA</name>
<dbReference type="OrthoDB" id="10068969at2759"/>
<evidence type="ECO:0000313" key="3">
    <source>
        <dbReference type="Proteomes" id="UP000596742"/>
    </source>
</evidence>
<sequence>MSDLPYDRLQSTPPFTFIGIDTFGPWNILTRKTRGGQANSKRWAVLFTCLYTRAIHIEVIEELSSSSFINCLRRFISLRGDVQEIRSDRGTNFVGATDHLNANVVNVEDTAIKHFLDNSKVTWIFNPPHSSHMGGVWERMIGVTRRILDSMMMDIQSRHLTHEVFITLMAEVCAIVNSRPIVPVSTDPDSPTILSPASLITQKTNQIQSSFGPYDIKDLYKSQWRCVQHLANIFWQKWRKEYLQQQQVRRKWQNVTPDLTEGDIVLMKDQSVSRCEWPIGIIISAIKSFDNKVRKAEVRIFRDGKRLTYTRPISELVLLLHEE</sequence>
<dbReference type="PANTHER" id="PTHR47331:SF6">
    <property type="entry name" value="DOUBLECORTIN DOMAIN-CONTAINING PROTEIN"/>
    <property type="match status" value="1"/>
</dbReference>
<organism evidence="2 3">
    <name type="scientific">Mytilus galloprovincialis</name>
    <name type="common">Mediterranean mussel</name>
    <dbReference type="NCBI Taxonomy" id="29158"/>
    <lineage>
        <taxon>Eukaryota</taxon>
        <taxon>Metazoa</taxon>
        <taxon>Spiralia</taxon>
        <taxon>Lophotrochozoa</taxon>
        <taxon>Mollusca</taxon>
        <taxon>Bivalvia</taxon>
        <taxon>Autobranchia</taxon>
        <taxon>Pteriomorphia</taxon>
        <taxon>Mytilida</taxon>
        <taxon>Mytiloidea</taxon>
        <taxon>Mytilidae</taxon>
        <taxon>Mytilinae</taxon>
        <taxon>Mytilus</taxon>
    </lineage>
</organism>
<dbReference type="InterPro" id="IPR036397">
    <property type="entry name" value="RNaseH_sf"/>
</dbReference>
<dbReference type="Pfam" id="PF18701">
    <property type="entry name" value="DUF5641"/>
    <property type="match status" value="1"/>
</dbReference>
<reference evidence="2" key="1">
    <citation type="submission" date="2018-11" db="EMBL/GenBank/DDBJ databases">
        <authorList>
            <person name="Alioto T."/>
            <person name="Alioto T."/>
        </authorList>
    </citation>
    <scope>NUCLEOTIDE SEQUENCE</scope>
</reference>
<evidence type="ECO:0000259" key="1">
    <source>
        <dbReference type="PROSITE" id="PS50994"/>
    </source>
</evidence>
<dbReference type="PANTHER" id="PTHR47331">
    <property type="entry name" value="PHD-TYPE DOMAIN-CONTAINING PROTEIN"/>
    <property type="match status" value="1"/>
</dbReference>
<dbReference type="Proteomes" id="UP000596742">
    <property type="component" value="Unassembled WGS sequence"/>
</dbReference>
<proteinExistence type="predicted"/>
<dbReference type="EMBL" id="UYJE01001773">
    <property type="protein sequence ID" value="VDI05043.1"/>
    <property type="molecule type" value="Genomic_DNA"/>
</dbReference>
<dbReference type="InterPro" id="IPR012337">
    <property type="entry name" value="RNaseH-like_sf"/>
</dbReference>
<dbReference type="Gene3D" id="3.30.420.10">
    <property type="entry name" value="Ribonuclease H-like superfamily/Ribonuclease H"/>
    <property type="match status" value="1"/>
</dbReference>
<keyword evidence="3" id="KW-1185">Reference proteome</keyword>
<feature type="domain" description="Integrase catalytic" evidence="1">
    <location>
        <begin position="9"/>
        <end position="204"/>
    </location>
</feature>